<name>A0A1I4TPD5_9EURY</name>
<reference evidence="2" key="1">
    <citation type="submission" date="2016-10" db="EMBL/GenBank/DDBJ databases">
        <authorList>
            <person name="Varghese N."/>
            <person name="Submissions S."/>
        </authorList>
    </citation>
    <scope>NUCLEOTIDE SEQUENCE [LARGE SCALE GENOMIC DNA]</scope>
    <source>
        <strain evidence="2">Mob M</strain>
    </source>
</reference>
<organism evidence="1 2">
    <name type="scientific">Methanolobus profundi</name>
    <dbReference type="NCBI Taxonomy" id="487685"/>
    <lineage>
        <taxon>Archaea</taxon>
        <taxon>Methanobacteriati</taxon>
        <taxon>Methanobacteriota</taxon>
        <taxon>Stenosarchaea group</taxon>
        <taxon>Methanomicrobia</taxon>
        <taxon>Methanosarcinales</taxon>
        <taxon>Methanosarcinaceae</taxon>
        <taxon>Methanolobus</taxon>
    </lineage>
</organism>
<dbReference type="Proteomes" id="UP000198535">
    <property type="component" value="Unassembled WGS sequence"/>
</dbReference>
<proteinExistence type="predicted"/>
<dbReference type="RefSeq" id="WP_091937192.1">
    <property type="nucleotide sequence ID" value="NZ_FOUJ01000005.1"/>
</dbReference>
<protein>
    <submittedName>
        <fullName evidence="1">Uncharacterized protein</fullName>
    </submittedName>
</protein>
<dbReference type="EMBL" id="FOUJ01000005">
    <property type="protein sequence ID" value="SFM78618.1"/>
    <property type="molecule type" value="Genomic_DNA"/>
</dbReference>
<evidence type="ECO:0000313" key="2">
    <source>
        <dbReference type="Proteomes" id="UP000198535"/>
    </source>
</evidence>
<accession>A0A1I4TPD5</accession>
<gene>
    <name evidence="1" type="ORF">SAMN04488696_2380</name>
</gene>
<sequence>MISLFKSKEQKFWSWFQKNEDRLPNFEQGQEAIFKELHSQIMQVNKDLVFEFGPVVNGKREFILSAGGILSVFPDLEKLYSAAPQLDKWSVIKFRPRREPCDLVYGGKNVKFENINYVLIKDESPDKVGIVLFFNEFNEAEYDLWLGAGFLFLDQVLGEYDVATKLGNILVTSPQSEHFSNARPLRELTADFDSYFQ</sequence>
<evidence type="ECO:0000313" key="1">
    <source>
        <dbReference type="EMBL" id="SFM78618.1"/>
    </source>
</evidence>
<dbReference type="AlphaFoldDB" id="A0A1I4TPD5"/>
<keyword evidence="2" id="KW-1185">Reference proteome</keyword>